<sequence length="24" mass="2815">MRLYYTVPISYPILQPNCLTSNNN</sequence>
<dbReference type="EMBL" id="GBXM01009088">
    <property type="protein sequence ID" value="JAH99489.1"/>
    <property type="molecule type" value="Transcribed_RNA"/>
</dbReference>
<proteinExistence type="predicted"/>
<protein>
    <submittedName>
        <fullName evidence="1">Uncharacterized protein</fullName>
    </submittedName>
</protein>
<dbReference type="AlphaFoldDB" id="A0A0E9XA53"/>
<reference evidence="1" key="1">
    <citation type="submission" date="2014-11" db="EMBL/GenBank/DDBJ databases">
        <authorList>
            <person name="Amaro Gonzalez C."/>
        </authorList>
    </citation>
    <scope>NUCLEOTIDE SEQUENCE</scope>
</reference>
<reference evidence="1" key="2">
    <citation type="journal article" date="2015" name="Fish Shellfish Immunol.">
        <title>Early steps in the European eel (Anguilla anguilla)-Vibrio vulnificus interaction in the gills: Role of the RtxA13 toxin.</title>
        <authorList>
            <person name="Callol A."/>
            <person name="Pajuelo D."/>
            <person name="Ebbesson L."/>
            <person name="Teles M."/>
            <person name="MacKenzie S."/>
            <person name="Amaro C."/>
        </authorList>
    </citation>
    <scope>NUCLEOTIDE SEQUENCE</scope>
</reference>
<name>A0A0E9XA53_ANGAN</name>
<organism evidence="1">
    <name type="scientific">Anguilla anguilla</name>
    <name type="common">European freshwater eel</name>
    <name type="synonym">Muraena anguilla</name>
    <dbReference type="NCBI Taxonomy" id="7936"/>
    <lineage>
        <taxon>Eukaryota</taxon>
        <taxon>Metazoa</taxon>
        <taxon>Chordata</taxon>
        <taxon>Craniata</taxon>
        <taxon>Vertebrata</taxon>
        <taxon>Euteleostomi</taxon>
        <taxon>Actinopterygii</taxon>
        <taxon>Neopterygii</taxon>
        <taxon>Teleostei</taxon>
        <taxon>Anguilliformes</taxon>
        <taxon>Anguillidae</taxon>
        <taxon>Anguilla</taxon>
    </lineage>
</organism>
<accession>A0A0E9XA53</accession>
<evidence type="ECO:0000313" key="1">
    <source>
        <dbReference type="EMBL" id="JAH99489.1"/>
    </source>
</evidence>